<name>A0A0K1QC01_9BACT</name>
<dbReference type="KEGG" id="llu:AKJ09_09932"/>
<evidence type="ECO:0000313" key="3">
    <source>
        <dbReference type="Proteomes" id="UP000064967"/>
    </source>
</evidence>
<dbReference type="Proteomes" id="UP000064967">
    <property type="component" value="Chromosome"/>
</dbReference>
<dbReference type="AlphaFoldDB" id="A0A0K1QC01"/>
<protein>
    <submittedName>
        <fullName evidence="2">Outer membrane protein</fullName>
    </submittedName>
</protein>
<dbReference type="InterPro" id="IPR011486">
    <property type="entry name" value="BBP2"/>
</dbReference>
<evidence type="ECO:0000313" key="2">
    <source>
        <dbReference type="EMBL" id="AKV03269.1"/>
    </source>
</evidence>
<accession>A0A0K1QC01</accession>
<sequence>MLLVAVFAVSPASAQEEPSSPSPAPEPPPPSSPAPPPPPASPAPAPAPSAPFAWGDFTWVNGQSRQKDFPLKPFGDAVTLSLYLDVNYAFSANHPIDDTLTGTASIPRHNEIEINLASVGFEWNYRNVIGRLSLQYGSMLTIVQDLDGTAQRGRDLSIPNLSYIREATAGYHFDVGHGINAEAGIFLSYIGLESYLLAENWNYTRSVLCDATPFYFQGIRVQYFPTDRIKIEPWLMNGWQTFGKWNYAPAGGLALRWAPTESLYFIANSYVGTDIRGQPSRIRFHNDNSAVVRYFNDSQASFLSKAAVSINNHLGFEAGGSADLPGPSGAHVVGTAVVNRVWFYRDHLALSVRGEVFSNPSRYLASYPPPGFVIAGGIPALQIWGVTGTFDVMPTDFMALRFEANYRRSNLPYFAGPGGTTSPDGFLPTPDGFVPDAVKDQLLGVVAVNFRL</sequence>
<organism evidence="2 3">
    <name type="scientific">Labilithrix luteola</name>
    <dbReference type="NCBI Taxonomy" id="1391654"/>
    <lineage>
        <taxon>Bacteria</taxon>
        <taxon>Pseudomonadati</taxon>
        <taxon>Myxococcota</taxon>
        <taxon>Polyangia</taxon>
        <taxon>Polyangiales</taxon>
        <taxon>Labilitrichaceae</taxon>
        <taxon>Labilithrix</taxon>
    </lineage>
</organism>
<dbReference type="EMBL" id="CP012333">
    <property type="protein sequence ID" value="AKV03269.1"/>
    <property type="molecule type" value="Genomic_DNA"/>
</dbReference>
<reference evidence="2 3" key="1">
    <citation type="submission" date="2015-08" db="EMBL/GenBank/DDBJ databases">
        <authorList>
            <person name="Babu N.S."/>
            <person name="Beckwith C.J."/>
            <person name="Beseler K.G."/>
            <person name="Brison A."/>
            <person name="Carone J.V."/>
            <person name="Caskin T.P."/>
            <person name="Diamond M."/>
            <person name="Durham M.E."/>
            <person name="Foxe J.M."/>
            <person name="Go M."/>
            <person name="Henderson B.A."/>
            <person name="Jones I.B."/>
            <person name="McGettigan J.A."/>
            <person name="Micheletti S.J."/>
            <person name="Nasrallah M.E."/>
            <person name="Ortiz D."/>
            <person name="Piller C.R."/>
            <person name="Privatt S.R."/>
            <person name="Schneider S.L."/>
            <person name="Sharp S."/>
            <person name="Smith T.C."/>
            <person name="Stanton J.D."/>
            <person name="Ullery H.E."/>
            <person name="Wilson R.J."/>
            <person name="Serrano M.G."/>
            <person name="Buck G."/>
            <person name="Lee V."/>
            <person name="Wang Y."/>
            <person name="Carvalho R."/>
            <person name="Voegtly L."/>
            <person name="Shi R."/>
            <person name="Duckworth R."/>
            <person name="Johnson A."/>
            <person name="Loviza R."/>
            <person name="Walstead R."/>
            <person name="Shah Z."/>
            <person name="Kiflezghi M."/>
            <person name="Wade K."/>
            <person name="Ball S.L."/>
            <person name="Bradley K.W."/>
            <person name="Asai D.J."/>
            <person name="Bowman C.A."/>
            <person name="Russell D.A."/>
            <person name="Pope W.H."/>
            <person name="Jacobs-Sera D."/>
            <person name="Hendrix R.W."/>
            <person name="Hatfull G.F."/>
        </authorList>
    </citation>
    <scope>NUCLEOTIDE SEQUENCE [LARGE SCALE GENOMIC DNA]</scope>
    <source>
        <strain evidence="2 3">DSM 27648</strain>
    </source>
</reference>
<feature type="compositionally biased region" description="Pro residues" evidence="1">
    <location>
        <begin position="20"/>
        <end position="47"/>
    </location>
</feature>
<gene>
    <name evidence="2" type="ORF">AKJ09_09932</name>
</gene>
<dbReference type="STRING" id="1391654.AKJ09_09932"/>
<feature type="region of interest" description="Disordered" evidence="1">
    <location>
        <begin position="9"/>
        <end position="47"/>
    </location>
</feature>
<proteinExistence type="predicted"/>
<dbReference type="Pfam" id="PF07642">
    <property type="entry name" value="BBP2"/>
    <property type="match status" value="1"/>
</dbReference>
<evidence type="ECO:0000256" key="1">
    <source>
        <dbReference type="SAM" id="MobiDB-lite"/>
    </source>
</evidence>
<keyword evidence="3" id="KW-1185">Reference proteome</keyword>
<feature type="compositionally biased region" description="Low complexity" evidence="1">
    <location>
        <begin position="10"/>
        <end position="19"/>
    </location>
</feature>